<dbReference type="EMBL" id="AAMS01000010">
    <property type="protein sequence ID" value="EAQ05408.1"/>
    <property type="molecule type" value="Genomic_DNA"/>
</dbReference>
<keyword evidence="1" id="KW-0711">Selenium</keyword>
<comment type="caution">
    <text evidence="3">The sequence shown here is derived from an EMBL/GenBank/DDBJ whole genome shotgun (WGS) entry which is preliminary data.</text>
</comment>
<dbReference type="GO" id="GO:0004792">
    <property type="term" value="F:thiosulfate-cyanide sulfurtransferase activity"/>
    <property type="evidence" value="ECO:0007669"/>
    <property type="project" value="InterPro"/>
</dbReference>
<dbReference type="SMART" id="SM00450">
    <property type="entry name" value="RHOD"/>
    <property type="match status" value="1"/>
</dbReference>
<sequence>MPIAFATLDDLIKHGFDTVIDVRSPAEFALDHVPGAINLPALSNDERARVGTIYKQISPFEARKLGASLVARNVADHIAQAMADKDGSWRPLVYCWRGGQRSGSFASILGQIGWRTDTVQGGYQTFRRLVQGAVYDRPVPHRVILLDGNTGTAKTALLARLAAKGVQVIDLEAMANHRGSLLGGAAQGQPSQRAFETQIALALYRLDPARPVLIEAESSKIGSLVIPPSLWAAMTAAQRITLHAPLAARASFLARAYADIAADPDDMARRLAPLRYIRGHQVVDGWMALLHAGDLTGFATALMDQHYDPAYAKSRKIAAHDMLADLHSDTLDDAGQDRLVAAILPLVNAG</sequence>
<evidence type="ECO:0000313" key="4">
    <source>
        <dbReference type="Proteomes" id="UP000004507"/>
    </source>
</evidence>
<protein>
    <recommendedName>
        <fullName evidence="2">Rhodanese domain-containing protein</fullName>
    </recommendedName>
</protein>
<dbReference type="eggNOG" id="COG2603">
    <property type="taxonomic scope" value="Bacteria"/>
</dbReference>
<proteinExistence type="predicted"/>
<dbReference type="InterPro" id="IPR036873">
    <property type="entry name" value="Rhodanese-like_dom_sf"/>
</dbReference>
<dbReference type="OrthoDB" id="9808735at2"/>
<gene>
    <name evidence="3" type="ORF">SKA53_00490</name>
</gene>
<dbReference type="PANTHER" id="PTHR30401:SF0">
    <property type="entry name" value="TRNA 2-SELENOURIDINE SYNTHASE"/>
    <property type="match status" value="1"/>
</dbReference>
<dbReference type="InterPro" id="IPR001763">
    <property type="entry name" value="Rhodanese-like_dom"/>
</dbReference>
<dbReference type="InterPro" id="IPR001307">
    <property type="entry name" value="Thiosulphate_STrfase_CS"/>
</dbReference>
<evidence type="ECO:0000256" key="1">
    <source>
        <dbReference type="ARBA" id="ARBA00023266"/>
    </source>
</evidence>
<dbReference type="PANTHER" id="PTHR30401">
    <property type="entry name" value="TRNA 2-SELENOURIDINE SYNTHASE"/>
    <property type="match status" value="1"/>
</dbReference>
<accession>A3V945</accession>
<dbReference type="PROSITE" id="PS00380">
    <property type="entry name" value="RHODANESE_1"/>
    <property type="match status" value="1"/>
</dbReference>
<dbReference type="NCBIfam" id="NF008750">
    <property type="entry name" value="PRK11784.1-2"/>
    <property type="match status" value="1"/>
</dbReference>
<evidence type="ECO:0000259" key="2">
    <source>
        <dbReference type="PROSITE" id="PS50206"/>
    </source>
</evidence>
<dbReference type="InterPro" id="IPR058840">
    <property type="entry name" value="AAA_SelU"/>
</dbReference>
<dbReference type="InterPro" id="IPR017582">
    <property type="entry name" value="SelU"/>
</dbReference>
<keyword evidence="4" id="KW-1185">Reference proteome</keyword>
<reference evidence="3 4" key="1">
    <citation type="submission" date="2006-01" db="EMBL/GenBank/DDBJ databases">
        <authorList>
            <person name="Hagstrom A."/>
            <person name="Ferriera S."/>
            <person name="Johnson J."/>
            <person name="Kravitz S."/>
            <person name="Halpern A."/>
            <person name="Remington K."/>
            <person name="Beeson K."/>
            <person name="Tran B."/>
            <person name="Rogers Y.-H."/>
            <person name="Friedman R."/>
            <person name="Venter J.C."/>
        </authorList>
    </citation>
    <scope>NUCLEOTIDE SEQUENCE [LARGE SCALE GENOMIC DNA]</scope>
    <source>
        <strain evidence="3 4">SKA53</strain>
    </source>
</reference>
<organism evidence="3 4">
    <name type="scientific">Yoonia vestfoldensis SKA53</name>
    <dbReference type="NCBI Taxonomy" id="314232"/>
    <lineage>
        <taxon>Bacteria</taxon>
        <taxon>Pseudomonadati</taxon>
        <taxon>Pseudomonadota</taxon>
        <taxon>Alphaproteobacteria</taxon>
        <taxon>Rhodobacterales</taxon>
        <taxon>Paracoccaceae</taxon>
        <taxon>Yoonia</taxon>
    </lineage>
</organism>
<dbReference type="GO" id="GO:0043828">
    <property type="term" value="F:tRNA 2-selenouridine synthase activity"/>
    <property type="evidence" value="ECO:0007669"/>
    <property type="project" value="InterPro"/>
</dbReference>
<name>A3V945_9RHOB</name>
<dbReference type="NCBIfam" id="NF008752">
    <property type="entry name" value="PRK11784.1-4"/>
    <property type="match status" value="1"/>
</dbReference>
<dbReference type="CDD" id="cd01520">
    <property type="entry name" value="RHOD_YbbB"/>
    <property type="match status" value="1"/>
</dbReference>
<dbReference type="HOGENOM" id="CLU_043456_0_1_5"/>
<dbReference type="Proteomes" id="UP000004507">
    <property type="component" value="Unassembled WGS sequence"/>
</dbReference>
<dbReference type="STRING" id="314232.SKA53_00490"/>
<dbReference type="Pfam" id="PF26341">
    <property type="entry name" value="AAA_SelU"/>
    <property type="match status" value="1"/>
</dbReference>
<dbReference type="AlphaFoldDB" id="A3V945"/>
<dbReference type="GO" id="GO:0002098">
    <property type="term" value="P:tRNA wobble uridine modification"/>
    <property type="evidence" value="ECO:0007669"/>
    <property type="project" value="InterPro"/>
</dbReference>
<dbReference type="Gene3D" id="3.40.250.10">
    <property type="entry name" value="Rhodanese-like domain"/>
    <property type="match status" value="1"/>
</dbReference>
<dbReference type="PROSITE" id="PS50206">
    <property type="entry name" value="RHODANESE_3"/>
    <property type="match status" value="1"/>
</dbReference>
<dbReference type="SUPFAM" id="SSF52821">
    <property type="entry name" value="Rhodanese/Cell cycle control phosphatase"/>
    <property type="match status" value="1"/>
</dbReference>
<evidence type="ECO:0000313" key="3">
    <source>
        <dbReference type="EMBL" id="EAQ05408.1"/>
    </source>
</evidence>
<dbReference type="RefSeq" id="WP_007204059.1">
    <property type="nucleotide sequence ID" value="NZ_CH672414.1"/>
</dbReference>
<dbReference type="Pfam" id="PF00581">
    <property type="entry name" value="Rhodanese"/>
    <property type="match status" value="1"/>
</dbReference>
<dbReference type="NCBIfam" id="TIGR03167">
    <property type="entry name" value="tRNA_sel_U_synt"/>
    <property type="match status" value="1"/>
</dbReference>
<feature type="domain" description="Rhodanese" evidence="2">
    <location>
        <begin position="13"/>
        <end position="135"/>
    </location>
</feature>